<dbReference type="CDD" id="cd01555">
    <property type="entry name" value="UdpNAET"/>
    <property type="match status" value="1"/>
</dbReference>
<gene>
    <name evidence="14" type="primary">murAA</name>
    <name evidence="12" type="synonym">murA</name>
    <name evidence="14" type="ORF">ERS852540_02030</name>
</gene>
<dbReference type="InterPro" id="IPR013792">
    <property type="entry name" value="RNA3'P_cycl/enolpyr_Trfase_a/b"/>
</dbReference>
<feature type="modified residue" description="2-(S-cysteinyl)pyruvic acid O-phosphothioketal" evidence="12">
    <location>
        <position position="119"/>
    </location>
</feature>
<dbReference type="NCBIfam" id="NF006873">
    <property type="entry name" value="PRK09369.1"/>
    <property type="match status" value="1"/>
</dbReference>
<dbReference type="GO" id="GO:0005737">
    <property type="term" value="C:cytoplasm"/>
    <property type="evidence" value="ECO:0007669"/>
    <property type="project" value="UniProtKB-SubCell"/>
</dbReference>
<evidence type="ECO:0000313" key="14">
    <source>
        <dbReference type="EMBL" id="CUQ89984.1"/>
    </source>
</evidence>
<dbReference type="GO" id="GO:0008360">
    <property type="term" value="P:regulation of cell shape"/>
    <property type="evidence" value="ECO:0007669"/>
    <property type="project" value="UniProtKB-KW"/>
</dbReference>
<evidence type="ECO:0000256" key="11">
    <source>
        <dbReference type="ARBA" id="ARBA00047527"/>
    </source>
</evidence>
<dbReference type="InterPro" id="IPR050068">
    <property type="entry name" value="MurA_subfamily"/>
</dbReference>
<evidence type="ECO:0000256" key="12">
    <source>
        <dbReference type="HAMAP-Rule" id="MF_00111"/>
    </source>
</evidence>
<comment type="caution">
    <text evidence="12">Lacks conserved residue(s) required for the propagation of feature annotation.</text>
</comment>
<keyword evidence="3 12" id="KW-0963">Cytoplasm</keyword>
<keyword evidence="12" id="KW-0670">Pyruvate</keyword>
<dbReference type="GO" id="GO:0009252">
    <property type="term" value="P:peptidoglycan biosynthetic process"/>
    <property type="evidence" value="ECO:0007669"/>
    <property type="project" value="UniProtKB-UniRule"/>
</dbReference>
<evidence type="ECO:0000256" key="1">
    <source>
        <dbReference type="ARBA" id="ARBA00004496"/>
    </source>
</evidence>
<dbReference type="Pfam" id="PF00275">
    <property type="entry name" value="EPSP_synthase"/>
    <property type="match status" value="1"/>
</dbReference>
<evidence type="ECO:0000256" key="6">
    <source>
        <dbReference type="ARBA" id="ARBA00022960"/>
    </source>
</evidence>
<dbReference type="GO" id="GO:0019277">
    <property type="term" value="P:UDP-N-acetylgalactosamine biosynthetic process"/>
    <property type="evidence" value="ECO:0007669"/>
    <property type="project" value="InterPro"/>
</dbReference>
<dbReference type="HAMAP" id="MF_00111">
    <property type="entry name" value="MurA"/>
    <property type="match status" value="1"/>
</dbReference>
<dbReference type="Gene3D" id="3.65.10.10">
    <property type="entry name" value="Enolpyruvate transferase domain"/>
    <property type="match status" value="2"/>
</dbReference>
<evidence type="ECO:0000256" key="5">
    <source>
        <dbReference type="ARBA" id="ARBA00022679"/>
    </source>
</evidence>
<dbReference type="STRING" id="39492.ERS852540_02030"/>
<organism evidence="14 15">
    <name type="scientific">[Eubacterium] siraeum</name>
    <dbReference type="NCBI Taxonomy" id="39492"/>
    <lineage>
        <taxon>Bacteria</taxon>
        <taxon>Bacillati</taxon>
        <taxon>Bacillota</taxon>
        <taxon>Clostridia</taxon>
        <taxon>Eubacteriales</taxon>
        <taxon>Oscillospiraceae</taxon>
        <taxon>Oscillospiraceae incertae sedis</taxon>
    </lineage>
</organism>
<dbReference type="PANTHER" id="PTHR43783">
    <property type="entry name" value="UDP-N-ACETYLGLUCOSAMINE 1-CARBOXYVINYLTRANSFERASE"/>
    <property type="match status" value="1"/>
</dbReference>
<dbReference type="SUPFAM" id="SSF55205">
    <property type="entry name" value="EPT/RTPC-like"/>
    <property type="match status" value="1"/>
</dbReference>
<dbReference type="EMBL" id="CZBY01000018">
    <property type="protein sequence ID" value="CUQ89984.1"/>
    <property type="molecule type" value="Genomic_DNA"/>
</dbReference>
<evidence type="ECO:0000256" key="8">
    <source>
        <dbReference type="ARBA" id="ARBA00023306"/>
    </source>
</evidence>
<dbReference type="AlphaFoldDB" id="A0A174ZRZ1"/>
<keyword evidence="8 12" id="KW-0131">Cell cycle</keyword>
<evidence type="ECO:0000313" key="15">
    <source>
        <dbReference type="Proteomes" id="UP000095662"/>
    </source>
</evidence>
<evidence type="ECO:0000256" key="7">
    <source>
        <dbReference type="ARBA" id="ARBA00022984"/>
    </source>
</evidence>
<evidence type="ECO:0000256" key="4">
    <source>
        <dbReference type="ARBA" id="ARBA00022618"/>
    </source>
</evidence>
<keyword evidence="9 12" id="KW-0961">Cell wall biogenesis/degradation</keyword>
<keyword evidence="4 12" id="KW-0132">Cell division</keyword>
<dbReference type="InterPro" id="IPR001986">
    <property type="entry name" value="Enolpyruvate_Tfrase_dom"/>
</dbReference>
<sequence>MDKQKLIINGGRKIEGELSLHGAKNAALPILAATVLIKDGESVIHNCPRLTDVDAALRILSHIGVKCRRSGSTVISDACAIGNCEIPVRLMREMRSSIVFLGSVLGRTGHCRMSYPGGCELGPRPIDLHLSALRSMGAVIEETHGFLDCSAPKGLNGTEISLSFPSVGATENIMLAAVTANGVTVVDGAAKEPEITDLAGFLTACGAQISGAGTDRIVIRGKEKLCGAEHSVMPDRIAAVTYMCCAAVTGGELILSGADIGHIGAVVPVFKEMGCRVYSFGKDSIYIKAPERLKAPHTIRTMPYPYFPTDAQAPLMAVCTVADGTAVFVENIFDNRYRHVSELLRMGAKIKTEGRVAVVQGVRRLSAAELVSPDLRGGAALVIAALCAEGTSTIGGISHIDRGYEAIEKSLYSVGADIRRI</sequence>
<dbReference type="GO" id="GO:0071555">
    <property type="term" value="P:cell wall organization"/>
    <property type="evidence" value="ECO:0007669"/>
    <property type="project" value="UniProtKB-KW"/>
</dbReference>
<keyword evidence="6 12" id="KW-0133">Cell shape</keyword>
<dbReference type="Proteomes" id="UP000095662">
    <property type="component" value="Unassembled WGS sequence"/>
</dbReference>
<comment type="pathway">
    <text evidence="2 12">Cell wall biogenesis; peptidoglycan biosynthesis.</text>
</comment>
<proteinExistence type="inferred from homology"/>
<comment type="subcellular location">
    <subcellularLocation>
        <location evidence="1 12">Cytoplasm</location>
    </subcellularLocation>
</comment>
<dbReference type="GO" id="GO:0008760">
    <property type="term" value="F:UDP-N-acetylglucosamine 1-carboxyvinyltransferase activity"/>
    <property type="evidence" value="ECO:0007669"/>
    <property type="project" value="UniProtKB-UniRule"/>
</dbReference>
<dbReference type="InterPro" id="IPR036968">
    <property type="entry name" value="Enolpyruvate_Tfrase_sf"/>
</dbReference>
<evidence type="ECO:0000256" key="3">
    <source>
        <dbReference type="ARBA" id="ARBA00022490"/>
    </source>
</evidence>
<protein>
    <recommendedName>
        <fullName evidence="12">UDP-N-acetylglucosamine 1-carboxyvinyltransferase</fullName>
        <ecNumber evidence="12">2.5.1.7</ecNumber>
    </recommendedName>
    <alternativeName>
        <fullName evidence="12">Enoylpyruvate transferase</fullName>
    </alternativeName>
    <alternativeName>
        <fullName evidence="12">UDP-N-acetylglucosamine enolpyruvyl transferase</fullName>
        <shortName evidence="12">EPT</shortName>
    </alternativeName>
</protein>
<feature type="binding site" evidence="12">
    <location>
        <position position="95"/>
    </location>
    <ligand>
        <name>UDP-N-acetyl-alpha-D-glucosamine</name>
        <dbReference type="ChEBI" id="CHEBI:57705"/>
    </ligand>
</feature>
<dbReference type="NCBIfam" id="TIGR01072">
    <property type="entry name" value="murA"/>
    <property type="match status" value="1"/>
</dbReference>
<accession>A0A174ZRZ1</accession>
<name>A0A174ZRZ1_9FIRM</name>
<comment type="catalytic activity">
    <reaction evidence="11 12">
        <text>phosphoenolpyruvate + UDP-N-acetyl-alpha-D-glucosamine = UDP-N-acetyl-3-O-(1-carboxyvinyl)-alpha-D-glucosamine + phosphate</text>
        <dbReference type="Rhea" id="RHEA:18681"/>
        <dbReference type="ChEBI" id="CHEBI:43474"/>
        <dbReference type="ChEBI" id="CHEBI:57705"/>
        <dbReference type="ChEBI" id="CHEBI:58702"/>
        <dbReference type="ChEBI" id="CHEBI:68483"/>
        <dbReference type="EC" id="2.5.1.7"/>
    </reaction>
</comment>
<reference evidence="14 15" key="1">
    <citation type="submission" date="2015-09" db="EMBL/GenBank/DDBJ databases">
        <authorList>
            <consortium name="Pathogen Informatics"/>
        </authorList>
    </citation>
    <scope>NUCLEOTIDE SEQUENCE [LARGE SCALE GENOMIC DNA]</scope>
    <source>
        <strain evidence="14 15">2789STDY5834928</strain>
    </source>
</reference>
<evidence type="ECO:0000259" key="13">
    <source>
        <dbReference type="Pfam" id="PF00275"/>
    </source>
</evidence>
<feature type="binding site" evidence="12">
    <location>
        <begin position="124"/>
        <end position="128"/>
    </location>
    <ligand>
        <name>UDP-N-acetyl-alpha-D-glucosamine</name>
        <dbReference type="ChEBI" id="CHEBI:57705"/>
    </ligand>
</feature>
<feature type="binding site" evidence="12">
    <location>
        <position position="332"/>
    </location>
    <ligand>
        <name>UDP-N-acetyl-alpha-D-glucosamine</name>
        <dbReference type="ChEBI" id="CHEBI:57705"/>
    </ligand>
</feature>
<feature type="active site" description="Proton donor" evidence="12">
    <location>
        <position position="119"/>
    </location>
</feature>
<dbReference type="UniPathway" id="UPA00219"/>
<dbReference type="InterPro" id="IPR005750">
    <property type="entry name" value="UDP_GlcNAc_COvinyl_MurA"/>
</dbReference>
<feature type="binding site" evidence="12">
    <location>
        <begin position="24"/>
        <end position="25"/>
    </location>
    <ligand>
        <name>phosphoenolpyruvate</name>
        <dbReference type="ChEBI" id="CHEBI:58702"/>
    </ligand>
</feature>
<dbReference type="OrthoDB" id="9803760at2"/>
<dbReference type="GO" id="GO:0051301">
    <property type="term" value="P:cell division"/>
    <property type="evidence" value="ECO:0007669"/>
    <property type="project" value="UniProtKB-KW"/>
</dbReference>
<dbReference type="PANTHER" id="PTHR43783:SF1">
    <property type="entry name" value="UDP-N-ACETYLGLUCOSAMINE 1-CARBOXYVINYLTRANSFERASE"/>
    <property type="match status" value="1"/>
</dbReference>
<evidence type="ECO:0000256" key="10">
    <source>
        <dbReference type="ARBA" id="ARBA00038367"/>
    </source>
</evidence>
<comment type="function">
    <text evidence="12">Cell wall formation. Adds enolpyruvyl to UDP-N-acetylglucosamine.</text>
</comment>
<feature type="binding site" evidence="12">
    <location>
        <position position="310"/>
    </location>
    <ligand>
        <name>UDP-N-acetyl-alpha-D-glucosamine</name>
        <dbReference type="ChEBI" id="CHEBI:57705"/>
    </ligand>
</feature>
<comment type="similarity">
    <text evidence="10 12">Belongs to the EPSP synthase family. MurA subfamily.</text>
</comment>
<keyword evidence="7 12" id="KW-0573">Peptidoglycan synthesis</keyword>
<dbReference type="EC" id="2.5.1.7" evidence="12"/>
<keyword evidence="5 12" id="KW-0808">Transferase</keyword>
<feature type="domain" description="Enolpyruvate transferase" evidence="13">
    <location>
        <begin position="9"/>
        <end position="410"/>
    </location>
</feature>
<evidence type="ECO:0000256" key="9">
    <source>
        <dbReference type="ARBA" id="ARBA00023316"/>
    </source>
</evidence>
<evidence type="ECO:0000256" key="2">
    <source>
        <dbReference type="ARBA" id="ARBA00004752"/>
    </source>
</evidence>